<name>A0A0G1BTA9_9BACT</name>
<accession>A0A0G1BTA9</accession>
<feature type="transmembrane region" description="Helical" evidence="1">
    <location>
        <begin position="15"/>
        <end position="39"/>
    </location>
</feature>
<organism evidence="2 3">
    <name type="scientific">Candidatus Kuenenbacteria bacterium GW2011_GWA2_42_15</name>
    <dbReference type="NCBI Taxonomy" id="1618677"/>
    <lineage>
        <taxon>Bacteria</taxon>
        <taxon>Candidatus Kueneniibacteriota</taxon>
    </lineage>
</organism>
<evidence type="ECO:0000313" key="3">
    <source>
        <dbReference type="Proteomes" id="UP000034516"/>
    </source>
</evidence>
<reference evidence="2 3" key="1">
    <citation type="journal article" date="2015" name="Nature">
        <title>rRNA introns, odd ribosomes, and small enigmatic genomes across a large radiation of phyla.</title>
        <authorList>
            <person name="Brown C.T."/>
            <person name="Hug L.A."/>
            <person name="Thomas B.C."/>
            <person name="Sharon I."/>
            <person name="Castelle C.J."/>
            <person name="Singh A."/>
            <person name="Wilkins M.J."/>
            <person name="Williams K.H."/>
            <person name="Banfield J.F."/>
        </authorList>
    </citation>
    <scope>NUCLEOTIDE SEQUENCE [LARGE SCALE GENOMIC DNA]</scope>
</reference>
<dbReference type="AlphaFoldDB" id="A0A0G1BTA9"/>
<proteinExistence type="predicted"/>
<gene>
    <name evidence="2" type="ORF">UV02_C0038G0004</name>
</gene>
<comment type="caution">
    <text evidence="2">The sequence shown here is derived from an EMBL/GenBank/DDBJ whole genome shotgun (WGS) entry which is preliminary data.</text>
</comment>
<keyword evidence="1" id="KW-0472">Membrane</keyword>
<evidence type="ECO:0000313" key="2">
    <source>
        <dbReference type="EMBL" id="KKS40678.1"/>
    </source>
</evidence>
<keyword evidence="1" id="KW-1133">Transmembrane helix</keyword>
<dbReference type="Proteomes" id="UP000034516">
    <property type="component" value="Unassembled WGS sequence"/>
</dbReference>
<sequence length="284" mass="31131">MRHYLSQISKRQEGIALVLSVLVLSNLLMITFIVTDVILRIGKTSREIGESEAAYFAAETAIEQAVYKIEKERDGSEIGTAVPPDIGFLNDFKATWRRYLSPINTTPIICVDDNNVSYIYTTVADVSDPLKGGNKSCLYTATAGNITKGNPLKVKLRGTKSFEINFNVAVPASLNFYPPSIDIDWPNSTPGRVIVLSAAGQESVDTMTSPSILKVPSSGQFGATPNYRVRVLNNGFSDVTYDIGPHNSSPGNIMPVGIEIVGKGYFNNQKERIIVVDKKSWKIY</sequence>
<keyword evidence="1" id="KW-0812">Transmembrane</keyword>
<evidence type="ECO:0000256" key="1">
    <source>
        <dbReference type="SAM" id="Phobius"/>
    </source>
</evidence>
<dbReference type="EMBL" id="LCCW01000038">
    <property type="protein sequence ID" value="KKS40678.1"/>
    <property type="molecule type" value="Genomic_DNA"/>
</dbReference>
<protein>
    <submittedName>
        <fullName evidence="2">Uncharacterized protein</fullName>
    </submittedName>
</protein>